<proteinExistence type="evidence at transcript level"/>
<dbReference type="AlphaFoldDB" id="A7UM96"/>
<dbReference type="CDD" id="cd07061">
    <property type="entry name" value="HP_HAP_like"/>
    <property type="match status" value="1"/>
</dbReference>
<dbReference type="EMBL" id="EU082006">
    <property type="protein sequence ID" value="ABU53001.1"/>
    <property type="molecule type" value="mRNA"/>
</dbReference>
<evidence type="ECO:0000256" key="3">
    <source>
        <dbReference type="PIRSR" id="PIRSR000894-1"/>
    </source>
</evidence>
<dbReference type="PIRSF" id="PIRSF000894">
    <property type="entry name" value="Acid_phosphatase"/>
    <property type="match status" value="1"/>
</dbReference>
<dbReference type="InterPro" id="IPR000560">
    <property type="entry name" value="His_Pase_clade-2"/>
</dbReference>
<protein>
    <submittedName>
        <fullName evidence="5">Histidine acid phosphatase</fullName>
    </submittedName>
</protein>
<keyword evidence="2" id="KW-0325">Glycoprotein</keyword>
<feature type="active site" description="Proton donor" evidence="3">
    <location>
        <position position="335"/>
    </location>
</feature>
<dbReference type="InterPro" id="IPR016274">
    <property type="entry name" value="Histidine_acid_Pase_euk"/>
</dbReference>
<keyword evidence="4" id="KW-1015">Disulfide bond</keyword>
<keyword evidence="1" id="KW-0378">Hydrolase</keyword>
<dbReference type="GO" id="GO:0009277">
    <property type="term" value="C:fungal-type cell wall"/>
    <property type="evidence" value="ECO:0007669"/>
    <property type="project" value="TreeGrafter"/>
</dbReference>
<dbReference type="PANTHER" id="PTHR20963:SF18">
    <property type="entry name" value="ACID PHOSPHATASE PHO11-RELATED"/>
    <property type="match status" value="1"/>
</dbReference>
<evidence type="ECO:0000256" key="2">
    <source>
        <dbReference type="ARBA" id="ARBA00023180"/>
    </source>
</evidence>
<sequence length="462" mass="51936">MVAISKLMNNGLLLASQSVFQDLATPEQAAVEQYNIINFLGGSAPYIQRNGAGISTDIPQQCTLEHVQLFSRHGERYPGLDLGGTLEDIYKKFKEYNGTFKGDLAFLNDYTYFADNKNLYEKETTPMNSEGLFSGTSDAMRHGAAFRAKYGSLYKENTTLPVFSSSSGRVFLTGEYFTRGFFGEEYSDETHKYVIVDEDPLMGGNSLTPSNGCTAFDWYASDKLLEAYDTSYLDDIADRFNNANKGLNISSTEVSHLFDWCAYELNVRGASPFCDIFTNEEFIRASYAQDLLYYYSNGPGNNDSALVGSPILEASLKLLKDTEAKNQLWLSFTHDFEIEFFHAALGLLSPKEHLPLGYIPVPNPYVHASIVPQGARIYIEKYGCGNDSYVRIIVNDAVVPIEKCFSGPGFSCKIADYEKIINDRLNQENYRQHCKIAMNTPDHISFYWNYMNTTYNAPLGNY</sequence>
<feature type="disulfide bond" evidence="4">
    <location>
        <begin position="261"/>
        <end position="274"/>
    </location>
</feature>
<dbReference type="PANTHER" id="PTHR20963">
    <property type="entry name" value="MULTIPLE INOSITOL POLYPHOSPHATE PHOSPHATASE-RELATED"/>
    <property type="match status" value="1"/>
</dbReference>
<dbReference type="InterPro" id="IPR029033">
    <property type="entry name" value="His_PPase_superfam"/>
</dbReference>
<dbReference type="GO" id="GO:0003993">
    <property type="term" value="F:acid phosphatase activity"/>
    <property type="evidence" value="ECO:0007669"/>
    <property type="project" value="TreeGrafter"/>
</dbReference>
<dbReference type="Gene3D" id="3.40.50.1240">
    <property type="entry name" value="Phosphoglycerate mutase-like"/>
    <property type="match status" value="1"/>
</dbReference>
<feature type="disulfide bond" evidence="4">
    <location>
        <begin position="404"/>
        <end position="412"/>
    </location>
</feature>
<feature type="active site" description="Nucleophile" evidence="3">
    <location>
        <position position="73"/>
    </location>
</feature>
<evidence type="ECO:0000256" key="1">
    <source>
        <dbReference type="ARBA" id="ARBA00022801"/>
    </source>
</evidence>
<dbReference type="SUPFAM" id="SSF53254">
    <property type="entry name" value="Phosphoglycerate mutase-like"/>
    <property type="match status" value="1"/>
</dbReference>
<reference evidence="5" key="1">
    <citation type="journal article" date="2008" name="Mar. Biotechnol.">
        <title>Purification and characterization of extracellular phytase from a marine yeast Kodamaea ohmeri BG3.</title>
        <authorList>
            <person name="Li X."/>
            <person name="Chi Z."/>
            <person name="Liu Z."/>
            <person name="Li J."/>
            <person name="Wang X."/>
            <person name="Hirimuthugoda N.Y."/>
        </authorList>
    </citation>
    <scope>NUCLEOTIDE SEQUENCE</scope>
    <source>
        <strain evidence="5">BG3</strain>
    </source>
</reference>
<evidence type="ECO:0000256" key="4">
    <source>
        <dbReference type="PIRSR" id="PIRSR000894-2"/>
    </source>
</evidence>
<feature type="disulfide bond" evidence="4">
    <location>
        <begin position="62"/>
        <end position="384"/>
    </location>
</feature>
<dbReference type="Pfam" id="PF00328">
    <property type="entry name" value="His_Phos_2"/>
    <property type="match status" value="1"/>
</dbReference>
<name>A7UM96_KODOH</name>
<accession>A7UM96</accession>
<organism evidence="5">
    <name type="scientific">Kodamaea ohmeri</name>
    <name type="common">Yeast</name>
    <name type="synonym">Yamadazyma ohmeri</name>
    <dbReference type="NCBI Taxonomy" id="34356"/>
    <lineage>
        <taxon>Eukaryota</taxon>
        <taxon>Fungi</taxon>
        <taxon>Dikarya</taxon>
        <taxon>Ascomycota</taxon>
        <taxon>Saccharomycotina</taxon>
        <taxon>Pichiomycetes</taxon>
        <taxon>Debaryomycetaceae</taxon>
        <taxon>Kodamaea</taxon>
    </lineage>
</organism>
<evidence type="ECO:0000313" key="5">
    <source>
        <dbReference type="EMBL" id="ABU53001.1"/>
    </source>
</evidence>